<evidence type="ECO:0000313" key="4">
    <source>
        <dbReference type="Proteomes" id="UP000310189"/>
    </source>
</evidence>
<protein>
    <recommendedName>
        <fullName evidence="5">Het-C-domain-containing protein</fullName>
    </recommendedName>
</protein>
<dbReference type="OrthoDB" id="2506204at2759"/>
<dbReference type="InterPro" id="IPR010816">
    <property type="entry name" value="Het-C"/>
</dbReference>
<feature type="compositionally biased region" description="Gly residues" evidence="1">
    <location>
        <begin position="929"/>
        <end position="947"/>
    </location>
</feature>
<keyword evidence="2" id="KW-0732">Signal</keyword>
<dbReference type="PANTHER" id="PTHR14905:SF7">
    <property type="entry name" value="VON WILLEBRAND FACTOR A DOMAIN-CONTAINING PROTEIN 7"/>
    <property type="match status" value="1"/>
</dbReference>
<evidence type="ECO:0000256" key="2">
    <source>
        <dbReference type="SAM" id="SignalP"/>
    </source>
</evidence>
<dbReference type="Pfam" id="PF07217">
    <property type="entry name" value="Het-C"/>
    <property type="match status" value="1"/>
</dbReference>
<feature type="compositionally biased region" description="Basic and acidic residues" evidence="1">
    <location>
        <begin position="626"/>
        <end position="637"/>
    </location>
</feature>
<keyword evidence="4" id="KW-1185">Reference proteome</keyword>
<dbReference type="PANTHER" id="PTHR14905">
    <property type="entry name" value="NG37"/>
    <property type="match status" value="1"/>
</dbReference>
<feature type="compositionally biased region" description="Polar residues" evidence="1">
    <location>
        <begin position="901"/>
        <end position="922"/>
    </location>
</feature>
<gene>
    <name evidence="3" type="ORF">E3P99_03784</name>
</gene>
<feature type="compositionally biased region" description="Gly residues" evidence="1">
    <location>
        <begin position="872"/>
        <end position="889"/>
    </location>
</feature>
<feature type="compositionally biased region" description="Low complexity" evidence="1">
    <location>
        <begin position="778"/>
        <end position="789"/>
    </location>
</feature>
<feature type="compositionally biased region" description="Basic and acidic residues" evidence="1">
    <location>
        <begin position="583"/>
        <end position="592"/>
    </location>
</feature>
<feature type="compositionally biased region" description="Polar residues" evidence="1">
    <location>
        <begin position="571"/>
        <end position="582"/>
    </location>
</feature>
<proteinExistence type="predicted"/>
<feature type="region of interest" description="Disordered" evidence="1">
    <location>
        <begin position="341"/>
        <end position="360"/>
    </location>
</feature>
<sequence>MTSNFNALLFTIVLLALCNGAWCFGSGDISELSGLEDKAYRHGDIENTLLELLYTVGSSSIIKSFIKKAVTGSKGKKFDDKNVKRVYFGNWTRDLSQAMDVSTLTKFSPKMITSIVAVLGFISFGYGSREFEVNEDVLGCYRPEEHIDNPNNYANAPDGSPRDITGYHKLRGGLVDGELDFDRNAMKNYIANDDGDWDTSSKYVRQTLIECIELGRKAREDDNDEDMWVALRLLGYALHTLEDYAAHSNFIEVTLQMLGYSDVFTHVGDNVRFESPSGKRVSPIVTGTFGGADFFHSLLGEATDKLSSKGIGDLSTTLSQSKDSNVDNFRKVLTKLLKSKDKGEADDSEDGHPDADDKVNRLEEIRRRARENSNVDENELHDIVYEVITIHDDITRSIEAVMDKIPFINEIMDEASNTLQVFIYSTIEPLLSPVLKDLKDALYEASACVIDDDSQRIVFDDPNASDPTHSMLAKDHFGNILNQPAGRLAKVIITHAVNAVVKDGWDGDADPRSIADECLKALHHPEFESDAPVQKDMVNFVREWIESQGHEKDEVLRRLERDSVLEHRNTTDGLSGGSMNPSEQDKYGKYHGADQGLQGLAASGALNDLPGGKELSQGINALHLGGGDKNESVERSRYGSNNASQYQSSHEYGGGSSGYGQEHSSGRHHQSSGYGGGREESNTYGSSGYGNEYGSRRQDESSYGGGDNYSSGGRHHSSGYGDSGRDNYSRQQESSYGNYSSGGRHHSSGYGGAQQESTYGSSGYGGSGNDDYGSRHQSSYGSGNDYSSGRQGYGGQESAYGSGGYGGGRQESNTYGSSGYGGSGNDDYGSRHQSSYGSGNDYSSGRQGYGGQESAYGSGGYGGGRQESTYGGNYGGSGNDYGSSGYGGRSGDDYASRETYGGSNTYGDSSYGDSNRHQQSSYENRDSYGSGGYGGSGNTYGSSGYGGQDDEYSRGNESYRSGNEYGSGQDEYGSSRYY</sequence>
<organism evidence="3 4">
    <name type="scientific">Wallemia hederae</name>
    <dbReference type="NCBI Taxonomy" id="1540922"/>
    <lineage>
        <taxon>Eukaryota</taxon>
        <taxon>Fungi</taxon>
        <taxon>Dikarya</taxon>
        <taxon>Basidiomycota</taxon>
        <taxon>Wallemiomycotina</taxon>
        <taxon>Wallemiomycetes</taxon>
        <taxon>Wallemiales</taxon>
        <taxon>Wallemiaceae</taxon>
        <taxon>Wallemia</taxon>
    </lineage>
</organism>
<name>A0A4T0FE93_9BASI</name>
<feature type="signal peptide" evidence="2">
    <location>
        <begin position="1"/>
        <end position="23"/>
    </location>
</feature>
<feature type="compositionally biased region" description="Low complexity" evidence="1">
    <location>
        <begin position="834"/>
        <end position="845"/>
    </location>
</feature>
<evidence type="ECO:0000256" key="1">
    <source>
        <dbReference type="SAM" id="MobiDB-lite"/>
    </source>
</evidence>
<dbReference type="InterPro" id="IPR052577">
    <property type="entry name" value="VWA7"/>
</dbReference>
<evidence type="ECO:0008006" key="5">
    <source>
        <dbReference type="Google" id="ProtNLM"/>
    </source>
</evidence>
<feature type="compositionally biased region" description="Gly residues" evidence="1">
    <location>
        <begin position="791"/>
        <end position="809"/>
    </location>
</feature>
<feature type="compositionally biased region" description="Polar residues" evidence="1">
    <location>
        <begin position="955"/>
        <end position="966"/>
    </location>
</feature>
<feature type="chain" id="PRO_5020295728" description="Het-C-domain-containing protein" evidence="2">
    <location>
        <begin position="24"/>
        <end position="978"/>
    </location>
</feature>
<feature type="region of interest" description="Disordered" evidence="1">
    <location>
        <begin position="620"/>
        <end position="978"/>
    </location>
</feature>
<accession>A0A4T0FE93</accession>
<feature type="compositionally biased region" description="Gly residues" evidence="1">
    <location>
        <begin position="847"/>
        <end position="865"/>
    </location>
</feature>
<dbReference type="EMBL" id="SPNW01000089">
    <property type="protein sequence ID" value="TIA86110.1"/>
    <property type="molecule type" value="Genomic_DNA"/>
</dbReference>
<reference evidence="3 4" key="1">
    <citation type="submission" date="2019-03" db="EMBL/GenBank/DDBJ databases">
        <title>Sequencing 23 genomes of Wallemia ichthyophaga.</title>
        <authorList>
            <person name="Gostincar C."/>
        </authorList>
    </citation>
    <scope>NUCLEOTIDE SEQUENCE [LARGE SCALE GENOMIC DNA]</scope>
    <source>
        <strain evidence="3 4">EXF-5753</strain>
    </source>
</reference>
<feature type="region of interest" description="Disordered" evidence="1">
    <location>
        <begin position="567"/>
        <end position="592"/>
    </location>
</feature>
<comment type="caution">
    <text evidence="3">The sequence shown here is derived from an EMBL/GenBank/DDBJ whole genome shotgun (WGS) entry which is preliminary data.</text>
</comment>
<evidence type="ECO:0000313" key="3">
    <source>
        <dbReference type="EMBL" id="TIA86110.1"/>
    </source>
</evidence>
<dbReference type="Proteomes" id="UP000310189">
    <property type="component" value="Unassembled WGS sequence"/>
</dbReference>
<feature type="compositionally biased region" description="Low complexity" evidence="1">
    <location>
        <begin position="682"/>
        <end position="693"/>
    </location>
</feature>
<dbReference type="AlphaFoldDB" id="A0A4T0FE93"/>